<dbReference type="GO" id="GO:0032259">
    <property type="term" value="P:methylation"/>
    <property type="evidence" value="ECO:0007669"/>
    <property type="project" value="UniProtKB-KW"/>
</dbReference>
<dbReference type="Gene3D" id="3.40.50.150">
    <property type="entry name" value="Vaccinia Virus protein VP39"/>
    <property type="match status" value="1"/>
</dbReference>
<dbReference type="SUPFAM" id="SSF53335">
    <property type="entry name" value="S-adenosyl-L-methionine-dependent methyltransferases"/>
    <property type="match status" value="1"/>
</dbReference>
<dbReference type="PANTHER" id="PTHR43861">
    <property type="entry name" value="TRANS-ACONITATE 2-METHYLTRANSFERASE-RELATED"/>
    <property type="match status" value="1"/>
</dbReference>
<dbReference type="OrthoDB" id="449909at2"/>
<keyword evidence="2" id="KW-1185">Reference proteome</keyword>
<evidence type="ECO:0000313" key="1">
    <source>
        <dbReference type="EMBL" id="EDX75068.1"/>
    </source>
</evidence>
<dbReference type="eggNOG" id="COG2227">
    <property type="taxonomic scope" value="Bacteria"/>
</dbReference>
<keyword evidence="1" id="KW-0489">Methyltransferase</keyword>
<keyword evidence="1" id="KW-0808">Transferase</keyword>
<organism evidence="1 2">
    <name type="scientific">Coleofasciculus chthonoplastes PCC 7420</name>
    <dbReference type="NCBI Taxonomy" id="118168"/>
    <lineage>
        <taxon>Bacteria</taxon>
        <taxon>Bacillati</taxon>
        <taxon>Cyanobacteriota</taxon>
        <taxon>Cyanophyceae</taxon>
        <taxon>Coleofasciculales</taxon>
        <taxon>Coleofasciculaceae</taxon>
        <taxon>Coleofasciculus</taxon>
    </lineage>
</organism>
<dbReference type="InterPro" id="IPR029063">
    <property type="entry name" value="SAM-dependent_MTases_sf"/>
</dbReference>
<gene>
    <name evidence="1" type="ORF">MC7420_2072</name>
</gene>
<dbReference type="Proteomes" id="UP000003835">
    <property type="component" value="Unassembled WGS sequence"/>
</dbReference>
<dbReference type="CDD" id="cd02440">
    <property type="entry name" value="AdoMet_MTases"/>
    <property type="match status" value="1"/>
</dbReference>
<dbReference type="GO" id="GO:0008168">
    <property type="term" value="F:methyltransferase activity"/>
    <property type="evidence" value="ECO:0007669"/>
    <property type="project" value="UniProtKB-KW"/>
</dbReference>
<dbReference type="EMBL" id="DS989850">
    <property type="protein sequence ID" value="EDX75068.1"/>
    <property type="molecule type" value="Genomic_DNA"/>
</dbReference>
<dbReference type="STRING" id="118168.MC7420_2072"/>
<protein>
    <submittedName>
        <fullName evidence="1">Methyltransferase small domain superfamily</fullName>
    </submittedName>
</protein>
<name>B4VS53_9CYAN</name>
<evidence type="ECO:0000313" key="2">
    <source>
        <dbReference type="Proteomes" id="UP000003835"/>
    </source>
</evidence>
<proteinExistence type="predicted"/>
<dbReference type="Pfam" id="PF13489">
    <property type="entry name" value="Methyltransf_23"/>
    <property type="match status" value="1"/>
</dbReference>
<dbReference type="AlphaFoldDB" id="B4VS53"/>
<accession>B4VS53</accession>
<reference evidence="1 2" key="1">
    <citation type="submission" date="2008-07" db="EMBL/GenBank/DDBJ databases">
        <authorList>
            <person name="Tandeau de Marsac N."/>
            <person name="Ferriera S."/>
            <person name="Johnson J."/>
            <person name="Kravitz S."/>
            <person name="Beeson K."/>
            <person name="Sutton G."/>
            <person name="Rogers Y.-H."/>
            <person name="Friedman R."/>
            <person name="Frazier M."/>
            <person name="Venter J.C."/>
        </authorList>
    </citation>
    <scope>NUCLEOTIDE SEQUENCE [LARGE SCALE GENOMIC DNA]</scope>
    <source>
        <strain evidence="1 2">PCC 7420</strain>
    </source>
</reference>
<dbReference type="HOGENOM" id="CLU_1309389_0_0_3"/>
<sequence>METTISQYKYAYQDNCSGHHHTYLLDPLLNILSQAKKINQQKLRVLDLGCGNGSLTHLIAQQGYEVVGVEESESGMTLARSSFPDCQFIQGSIYDLPYAQLGNSFDSVISCEVIEHLFYPRELVRAAKKYLKPNGVLIITTPYHGYFKNLVLALSGKMDRHFTTLWDGGHIKFFSTKTLTELLKQEGYTNIKFTFSGRCPYLWKSMICSSSPVNS</sequence>
<dbReference type="RefSeq" id="WP_006101343.1">
    <property type="nucleotide sequence ID" value="NZ_DS989850.1"/>
</dbReference>